<dbReference type="KEGG" id="rbi:RB2501_13219"/>
<dbReference type="HOGENOM" id="CLU_136016_1_0_10"/>
<dbReference type="Gene3D" id="3.30.1460.30">
    <property type="entry name" value="YgaC/TfoX-N like chaperone"/>
    <property type="match status" value="1"/>
</dbReference>
<evidence type="ECO:0000259" key="1">
    <source>
        <dbReference type="Pfam" id="PF04993"/>
    </source>
</evidence>
<proteinExistence type="predicted"/>
<sequence length="121" mass="13912">MPYSKELEDRLNRMLESRHPEASKHLTVKYMFGGLAYLYKGKMSVGVVGHSLMARVPANAMEQALLRRGARPMDFTGRVMKEFVFVDPEGFRDDSEMEQWIEWGLEHARQKSAPPKRIAGK</sequence>
<protein>
    <recommendedName>
        <fullName evidence="1">TfoX N-terminal domain-containing protein</fullName>
    </recommendedName>
</protein>
<feature type="domain" description="TfoX N-terminal" evidence="1">
    <location>
        <begin position="25"/>
        <end position="108"/>
    </location>
</feature>
<organism evidence="2 3">
    <name type="scientific">Robiginitalea biformata (strain ATCC BAA-864 / DSM 15991 / KCTC 12146 / HTCC2501)</name>
    <dbReference type="NCBI Taxonomy" id="313596"/>
    <lineage>
        <taxon>Bacteria</taxon>
        <taxon>Pseudomonadati</taxon>
        <taxon>Bacteroidota</taxon>
        <taxon>Flavobacteriia</taxon>
        <taxon>Flavobacteriales</taxon>
        <taxon>Flavobacteriaceae</taxon>
        <taxon>Robiginitalea</taxon>
    </lineage>
</organism>
<evidence type="ECO:0000313" key="2">
    <source>
        <dbReference type="EMBL" id="EAR15290.1"/>
    </source>
</evidence>
<dbReference type="RefSeq" id="WP_015754607.1">
    <property type="nucleotide sequence ID" value="NC_013222.1"/>
</dbReference>
<evidence type="ECO:0000313" key="3">
    <source>
        <dbReference type="Proteomes" id="UP000009049"/>
    </source>
</evidence>
<dbReference type="InterPro" id="IPR007076">
    <property type="entry name" value="TfoX_N"/>
</dbReference>
<gene>
    <name evidence="2" type="ordered locus">RB2501_13219</name>
</gene>
<dbReference type="STRING" id="313596.RB2501_13219"/>
<dbReference type="eggNOG" id="COG3070">
    <property type="taxonomic scope" value="Bacteria"/>
</dbReference>
<keyword evidence="3" id="KW-1185">Reference proteome</keyword>
<reference evidence="2 3" key="1">
    <citation type="journal article" date="2009" name="J. Bacteriol.">
        <title>Complete genome sequence of Robiginitalea biformata HTCC2501.</title>
        <authorList>
            <person name="Oh H.M."/>
            <person name="Giovannoni S.J."/>
            <person name="Lee K."/>
            <person name="Ferriera S."/>
            <person name="Johnson J."/>
            <person name="Cho J.C."/>
        </authorList>
    </citation>
    <scope>NUCLEOTIDE SEQUENCE [LARGE SCALE GENOMIC DNA]</scope>
    <source>
        <strain evidence="3">ATCC BAA-864 / HTCC2501 / KCTC 12146</strain>
    </source>
</reference>
<dbReference type="SUPFAM" id="SSF159894">
    <property type="entry name" value="YgaC/TfoX-N like"/>
    <property type="match status" value="1"/>
</dbReference>
<name>A4CK91_ROBBH</name>
<dbReference type="Pfam" id="PF04993">
    <property type="entry name" value="TfoX_N"/>
    <property type="match status" value="1"/>
</dbReference>
<dbReference type="EMBL" id="CP001712">
    <property type="protein sequence ID" value="EAR15290.1"/>
    <property type="molecule type" value="Genomic_DNA"/>
</dbReference>
<accession>A4CK91</accession>
<dbReference type="AlphaFoldDB" id="A4CK91"/>
<dbReference type="Proteomes" id="UP000009049">
    <property type="component" value="Chromosome"/>
</dbReference>
<dbReference type="OrthoDB" id="214902at2"/>